<evidence type="ECO:0000256" key="1">
    <source>
        <dbReference type="SAM" id="MobiDB-lite"/>
    </source>
</evidence>
<evidence type="ECO:0000313" key="2">
    <source>
        <dbReference type="EnsemblMetazoa" id="PPA45906.1"/>
    </source>
</evidence>
<feature type="region of interest" description="Disordered" evidence="1">
    <location>
        <begin position="1"/>
        <end position="28"/>
    </location>
</feature>
<dbReference type="Pfam" id="PF09271">
    <property type="entry name" value="LAG1-DNAbind"/>
    <property type="match status" value="1"/>
</dbReference>
<dbReference type="PANTHER" id="PTHR10665">
    <property type="entry name" value="RECOMBINING BINDING PROTEIN SUPPRESSOR OF HAIRLESS"/>
    <property type="match status" value="1"/>
</dbReference>
<feature type="compositionally biased region" description="Low complexity" evidence="1">
    <location>
        <begin position="1"/>
        <end position="12"/>
    </location>
</feature>
<accession>A0A8R1V422</accession>
<evidence type="ECO:0000313" key="3">
    <source>
        <dbReference type="Proteomes" id="UP000005239"/>
    </source>
</evidence>
<dbReference type="Proteomes" id="UP000005239">
    <property type="component" value="Unassembled WGS sequence"/>
</dbReference>
<dbReference type="InterPro" id="IPR037095">
    <property type="entry name" value="RBP-J/Cbf11_DNA-bd_sf"/>
</dbReference>
<protein>
    <submittedName>
        <fullName evidence="2">LAG1_DNAbind domain-containing protein</fullName>
    </submittedName>
</protein>
<reference evidence="3" key="1">
    <citation type="journal article" date="2008" name="Nat. Genet.">
        <title>The Pristionchus pacificus genome provides a unique perspective on nematode lifestyle and parasitism.</title>
        <authorList>
            <person name="Dieterich C."/>
            <person name="Clifton S.W."/>
            <person name="Schuster L.N."/>
            <person name="Chinwalla A."/>
            <person name="Delehaunty K."/>
            <person name="Dinkelacker I."/>
            <person name="Fulton L."/>
            <person name="Fulton R."/>
            <person name="Godfrey J."/>
            <person name="Minx P."/>
            <person name="Mitreva M."/>
            <person name="Roeseler W."/>
            <person name="Tian H."/>
            <person name="Witte H."/>
            <person name="Yang S.P."/>
            <person name="Wilson R.K."/>
            <person name="Sommer R.J."/>
        </authorList>
    </citation>
    <scope>NUCLEOTIDE SEQUENCE [LARGE SCALE GENOMIC DNA]</scope>
    <source>
        <strain evidence="3">PS312</strain>
    </source>
</reference>
<accession>A0A2A6BZC6</accession>
<dbReference type="OrthoDB" id="5600360at2759"/>
<dbReference type="InterPro" id="IPR008967">
    <property type="entry name" value="p53-like_TF_DNA-bd_sf"/>
</dbReference>
<dbReference type="Gene3D" id="2.60.40.1450">
    <property type="entry name" value="LAG1, DNA binding domain"/>
    <property type="match status" value="1"/>
</dbReference>
<dbReference type="SMART" id="SM01267">
    <property type="entry name" value="LAG1_DNAbind"/>
    <property type="match status" value="1"/>
</dbReference>
<dbReference type="GO" id="GO:0003677">
    <property type="term" value="F:DNA binding"/>
    <property type="evidence" value="ECO:0007669"/>
    <property type="project" value="InterPro"/>
</dbReference>
<dbReference type="GO" id="GO:0005634">
    <property type="term" value="C:nucleus"/>
    <property type="evidence" value="ECO:0007669"/>
    <property type="project" value="InterPro"/>
</dbReference>
<proteinExistence type="predicted"/>
<dbReference type="GO" id="GO:0001228">
    <property type="term" value="F:DNA-binding transcription activator activity, RNA polymerase II-specific"/>
    <property type="evidence" value="ECO:0007669"/>
    <property type="project" value="InterPro"/>
</dbReference>
<dbReference type="AlphaFoldDB" id="A0A2A6BZC6"/>
<dbReference type="EnsemblMetazoa" id="PPA45906.1">
    <property type="protein sequence ID" value="PPA45906.1"/>
    <property type="gene ID" value="WBGene00284275"/>
</dbReference>
<sequence>MSSPTNFATPSPTSTPAPPVLRERRASGVADKENTVLLCAYIGIGGEQEPHLLDIQDKNFASARQLYIPYSDKRKYFELQLQMFYACGIDVGSFPSGRIRCVKLKLNSTLIMAAAIVYFMKRNS</sequence>
<dbReference type="InterPro" id="IPR040159">
    <property type="entry name" value="CLS_fam"/>
</dbReference>
<name>A0A2A6BZC6_PRIPA</name>
<dbReference type="InterPro" id="IPR015351">
    <property type="entry name" value="RBP-J/Cbf11/Cbf12_DNA-bd"/>
</dbReference>
<dbReference type="SUPFAM" id="SSF49417">
    <property type="entry name" value="p53-like transcription factors"/>
    <property type="match status" value="1"/>
</dbReference>
<gene>
    <name evidence="2" type="primary">WBGene00284275</name>
</gene>
<keyword evidence="3" id="KW-1185">Reference proteome</keyword>
<organism evidence="2 3">
    <name type="scientific">Pristionchus pacificus</name>
    <name type="common">Parasitic nematode worm</name>
    <dbReference type="NCBI Taxonomy" id="54126"/>
    <lineage>
        <taxon>Eukaryota</taxon>
        <taxon>Metazoa</taxon>
        <taxon>Ecdysozoa</taxon>
        <taxon>Nematoda</taxon>
        <taxon>Chromadorea</taxon>
        <taxon>Rhabditida</taxon>
        <taxon>Rhabditina</taxon>
        <taxon>Diplogasteromorpha</taxon>
        <taxon>Diplogasteroidea</taxon>
        <taxon>Neodiplogasteridae</taxon>
        <taxon>Pristionchus</taxon>
    </lineage>
</organism>
<reference evidence="2" key="2">
    <citation type="submission" date="2022-06" db="UniProtKB">
        <authorList>
            <consortium name="EnsemblMetazoa"/>
        </authorList>
    </citation>
    <scope>IDENTIFICATION</scope>
    <source>
        <strain evidence="2">PS312</strain>
    </source>
</reference>